<dbReference type="Gene3D" id="1.10.10.10">
    <property type="entry name" value="Winged helix-like DNA-binding domain superfamily/Winged helix DNA-binding domain"/>
    <property type="match status" value="1"/>
</dbReference>
<gene>
    <name evidence="6" type="ORF">BJY20_001178</name>
</gene>
<proteinExistence type="predicted"/>
<dbReference type="Gene3D" id="2.60.120.10">
    <property type="entry name" value="Jelly Rolls"/>
    <property type="match status" value="1"/>
</dbReference>
<feature type="domain" description="Cyclic nucleotide-binding" evidence="4">
    <location>
        <begin position="23"/>
        <end position="143"/>
    </location>
</feature>
<dbReference type="Pfam" id="PF13545">
    <property type="entry name" value="HTH_Crp_2"/>
    <property type="match status" value="1"/>
</dbReference>
<evidence type="ECO:0000313" key="6">
    <source>
        <dbReference type="EMBL" id="NYF97786.1"/>
    </source>
</evidence>
<feature type="domain" description="HTH crp-type" evidence="5">
    <location>
        <begin position="157"/>
        <end position="228"/>
    </location>
</feature>
<evidence type="ECO:0000259" key="4">
    <source>
        <dbReference type="PROSITE" id="PS50042"/>
    </source>
</evidence>
<dbReference type="SUPFAM" id="SSF51206">
    <property type="entry name" value="cAMP-binding domain-like"/>
    <property type="match status" value="1"/>
</dbReference>
<evidence type="ECO:0000313" key="7">
    <source>
        <dbReference type="Proteomes" id="UP000554054"/>
    </source>
</evidence>
<evidence type="ECO:0000259" key="5">
    <source>
        <dbReference type="PROSITE" id="PS51063"/>
    </source>
</evidence>
<dbReference type="InterPro" id="IPR014710">
    <property type="entry name" value="RmlC-like_jellyroll"/>
</dbReference>
<dbReference type="CDD" id="cd00038">
    <property type="entry name" value="CAP_ED"/>
    <property type="match status" value="1"/>
</dbReference>
<dbReference type="PROSITE" id="PS51063">
    <property type="entry name" value="HTH_CRP_2"/>
    <property type="match status" value="1"/>
</dbReference>
<dbReference type="PANTHER" id="PTHR24567">
    <property type="entry name" value="CRP FAMILY TRANSCRIPTIONAL REGULATORY PROTEIN"/>
    <property type="match status" value="1"/>
</dbReference>
<keyword evidence="2" id="KW-0238">DNA-binding</keyword>
<keyword evidence="1" id="KW-0805">Transcription regulation</keyword>
<dbReference type="InterPro" id="IPR012318">
    <property type="entry name" value="HTH_CRP"/>
</dbReference>
<evidence type="ECO:0000256" key="3">
    <source>
        <dbReference type="ARBA" id="ARBA00023163"/>
    </source>
</evidence>
<keyword evidence="7" id="KW-1185">Reference proteome</keyword>
<dbReference type="InterPro" id="IPR018490">
    <property type="entry name" value="cNMP-bd_dom_sf"/>
</dbReference>
<dbReference type="GO" id="GO:0005829">
    <property type="term" value="C:cytosol"/>
    <property type="evidence" value="ECO:0007669"/>
    <property type="project" value="TreeGrafter"/>
</dbReference>
<dbReference type="InterPro" id="IPR000595">
    <property type="entry name" value="cNMP-bd_dom"/>
</dbReference>
<dbReference type="PANTHER" id="PTHR24567:SF26">
    <property type="entry name" value="REGULATORY PROTEIN YEIL"/>
    <property type="match status" value="1"/>
</dbReference>
<accession>A0A852VNS3</accession>
<evidence type="ECO:0000256" key="2">
    <source>
        <dbReference type="ARBA" id="ARBA00023125"/>
    </source>
</evidence>
<dbReference type="GO" id="GO:0003677">
    <property type="term" value="F:DNA binding"/>
    <property type="evidence" value="ECO:0007669"/>
    <property type="project" value="UniProtKB-KW"/>
</dbReference>
<protein>
    <submittedName>
        <fullName evidence="6">CRP/FNR family transcriptional regulator</fullName>
    </submittedName>
</protein>
<name>A0A852VNS3_9MICO</name>
<keyword evidence="3" id="KW-0804">Transcription</keyword>
<organism evidence="6 7">
    <name type="scientific">Janibacter cremeus</name>
    <dbReference type="NCBI Taxonomy" id="1285192"/>
    <lineage>
        <taxon>Bacteria</taxon>
        <taxon>Bacillati</taxon>
        <taxon>Actinomycetota</taxon>
        <taxon>Actinomycetes</taxon>
        <taxon>Micrococcales</taxon>
        <taxon>Intrasporangiaceae</taxon>
        <taxon>Janibacter</taxon>
    </lineage>
</organism>
<dbReference type="Proteomes" id="UP000554054">
    <property type="component" value="Unassembled WGS sequence"/>
</dbReference>
<dbReference type="RefSeq" id="WP_185990668.1">
    <property type="nucleotide sequence ID" value="NZ_JACCAE010000001.1"/>
</dbReference>
<comment type="caution">
    <text evidence="6">The sequence shown here is derived from an EMBL/GenBank/DDBJ whole genome shotgun (WGS) entry which is preliminary data.</text>
</comment>
<dbReference type="InterPro" id="IPR036388">
    <property type="entry name" value="WH-like_DNA-bd_sf"/>
</dbReference>
<dbReference type="SUPFAM" id="SSF46785">
    <property type="entry name" value="Winged helix' DNA-binding domain"/>
    <property type="match status" value="1"/>
</dbReference>
<reference evidence="6 7" key="1">
    <citation type="submission" date="2020-07" db="EMBL/GenBank/DDBJ databases">
        <title>Sequencing the genomes of 1000 actinobacteria strains.</title>
        <authorList>
            <person name="Klenk H.-P."/>
        </authorList>
    </citation>
    <scope>NUCLEOTIDE SEQUENCE [LARGE SCALE GENOMIC DNA]</scope>
    <source>
        <strain evidence="6 7">DSM 26154</strain>
    </source>
</reference>
<dbReference type="AlphaFoldDB" id="A0A852VNS3"/>
<sequence length="237" mass="25334">MSHTQLPVIQDSPHDLCVARVPLFQGLSHQELLDVAQLARPRQLTKGEQVYAAGAGTSQLLVVHTGAVKVARPEPSGHEHLIRVLGPGDFVGESAFLSGRAPNHYAIAAEPSSLCTFQHADLAQLVRSHPSIGLRMLQDVSGRLQDTESRLVSLISGDVTSRLADYLLSLRGTATGEGLEVALPLAKKDIASLLDTTPESLSRQLRHLKESGVVTPRGPRGLLIRDTDALMELASGS</sequence>
<dbReference type="InterPro" id="IPR050397">
    <property type="entry name" value="Env_Response_Regulators"/>
</dbReference>
<dbReference type="GO" id="GO:0003700">
    <property type="term" value="F:DNA-binding transcription factor activity"/>
    <property type="evidence" value="ECO:0007669"/>
    <property type="project" value="TreeGrafter"/>
</dbReference>
<dbReference type="EMBL" id="JACCAE010000001">
    <property type="protein sequence ID" value="NYF97786.1"/>
    <property type="molecule type" value="Genomic_DNA"/>
</dbReference>
<dbReference type="SMART" id="SM00419">
    <property type="entry name" value="HTH_CRP"/>
    <property type="match status" value="1"/>
</dbReference>
<dbReference type="Pfam" id="PF00027">
    <property type="entry name" value="cNMP_binding"/>
    <property type="match status" value="1"/>
</dbReference>
<dbReference type="InterPro" id="IPR036390">
    <property type="entry name" value="WH_DNA-bd_sf"/>
</dbReference>
<dbReference type="PROSITE" id="PS50042">
    <property type="entry name" value="CNMP_BINDING_3"/>
    <property type="match status" value="1"/>
</dbReference>
<dbReference type="SMART" id="SM00100">
    <property type="entry name" value="cNMP"/>
    <property type="match status" value="1"/>
</dbReference>
<evidence type="ECO:0000256" key="1">
    <source>
        <dbReference type="ARBA" id="ARBA00023015"/>
    </source>
</evidence>